<dbReference type="Gene3D" id="3.40.50.720">
    <property type="entry name" value="NAD(P)-binding Rossmann-like Domain"/>
    <property type="match status" value="1"/>
</dbReference>
<evidence type="ECO:0000256" key="3">
    <source>
        <dbReference type="RuleBase" id="RU000363"/>
    </source>
</evidence>
<dbReference type="PROSITE" id="PS00061">
    <property type="entry name" value="ADH_SHORT"/>
    <property type="match status" value="1"/>
</dbReference>
<dbReference type="InterPro" id="IPR036291">
    <property type="entry name" value="NAD(P)-bd_dom_sf"/>
</dbReference>
<reference evidence="4" key="1">
    <citation type="journal article" date="2021" name="PeerJ">
        <title>Extensive microbial diversity within the chicken gut microbiome revealed by metagenomics and culture.</title>
        <authorList>
            <person name="Gilroy R."/>
            <person name="Ravi A."/>
            <person name="Getino M."/>
            <person name="Pursley I."/>
            <person name="Horton D.L."/>
            <person name="Alikhan N.F."/>
            <person name="Baker D."/>
            <person name="Gharbi K."/>
            <person name="Hall N."/>
            <person name="Watson M."/>
            <person name="Adriaenssens E.M."/>
            <person name="Foster-Nyarko E."/>
            <person name="Jarju S."/>
            <person name="Secka A."/>
            <person name="Antonio M."/>
            <person name="Oren A."/>
            <person name="Chaudhuri R.R."/>
            <person name="La Ragione R."/>
            <person name="Hildebrand F."/>
            <person name="Pallen M.J."/>
        </authorList>
    </citation>
    <scope>NUCLEOTIDE SEQUENCE</scope>
    <source>
        <strain evidence="4">5134</strain>
    </source>
</reference>
<name>A0A9D2CCZ5_9BACT</name>
<protein>
    <submittedName>
        <fullName evidence="4">SDR family oxidoreductase</fullName>
    </submittedName>
</protein>
<reference evidence="4" key="2">
    <citation type="submission" date="2021-04" db="EMBL/GenBank/DDBJ databases">
        <authorList>
            <person name="Gilroy R."/>
        </authorList>
    </citation>
    <scope>NUCLEOTIDE SEQUENCE</scope>
    <source>
        <strain evidence="4">5134</strain>
    </source>
</reference>
<evidence type="ECO:0000256" key="1">
    <source>
        <dbReference type="ARBA" id="ARBA00006484"/>
    </source>
</evidence>
<comment type="caution">
    <text evidence="4">The sequence shown here is derived from an EMBL/GenBank/DDBJ whole genome shotgun (WGS) entry which is preliminary data.</text>
</comment>
<sequence>MTRIKDKCVLITGAGSGIGRIMGRLALERGARKVVIWDINEENIAASITAYGAPERTAGYRVDVSDPQQIAEAHARTCRECGAVDILINCAGIITGNKTFEQQSVAEIERTMAVNAAAPMLLTREVLPAMIARNEGHVCNIASAAGMISNPRMSVYVASKWAVIGWSDSLRIELHEARSSVHVTTVAPYYIDTGMFRGVRSRLVPILDPEKTARKIIRAIERNRDFRGIPWGFHLIRFAQGILPTSWFDCIIGHWAGIYHAMDHFTGRK</sequence>
<dbReference type="PANTHER" id="PTHR24322">
    <property type="entry name" value="PKSB"/>
    <property type="match status" value="1"/>
</dbReference>
<dbReference type="CDD" id="cd05339">
    <property type="entry name" value="17beta-HSDXI-like_SDR_c"/>
    <property type="match status" value="1"/>
</dbReference>
<dbReference type="InterPro" id="IPR002347">
    <property type="entry name" value="SDR_fam"/>
</dbReference>
<dbReference type="GO" id="GO:0016616">
    <property type="term" value="F:oxidoreductase activity, acting on the CH-OH group of donors, NAD or NADP as acceptor"/>
    <property type="evidence" value="ECO:0007669"/>
    <property type="project" value="TreeGrafter"/>
</dbReference>
<dbReference type="EMBL" id="DXDA01000068">
    <property type="protein sequence ID" value="HIY69513.1"/>
    <property type="molecule type" value="Genomic_DNA"/>
</dbReference>
<dbReference type="Pfam" id="PF00106">
    <property type="entry name" value="adh_short"/>
    <property type="match status" value="1"/>
</dbReference>
<dbReference type="PRINTS" id="PR00081">
    <property type="entry name" value="GDHRDH"/>
</dbReference>
<evidence type="ECO:0000313" key="5">
    <source>
        <dbReference type="Proteomes" id="UP000886844"/>
    </source>
</evidence>
<evidence type="ECO:0000256" key="2">
    <source>
        <dbReference type="ARBA" id="ARBA00023002"/>
    </source>
</evidence>
<keyword evidence="2" id="KW-0560">Oxidoreductase</keyword>
<dbReference type="InterPro" id="IPR020904">
    <property type="entry name" value="Sc_DH/Rdtase_CS"/>
</dbReference>
<dbReference type="PANTHER" id="PTHR24322:SF736">
    <property type="entry name" value="RETINOL DEHYDROGENASE 10"/>
    <property type="match status" value="1"/>
</dbReference>
<proteinExistence type="inferred from homology"/>
<gene>
    <name evidence="4" type="ORF">H9828_08870</name>
</gene>
<dbReference type="SUPFAM" id="SSF51735">
    <property type="entry name" value="NAD(P)-binding Rossmann-fold domains"/>
    <property type="match status" value="1"/>
</dbReference>
<comment type="similarity">
    <text evidence="1 3">Belongs to the short-chain dehydrogenases/reductases (SDR) family.</text>
</comment>
<accession>A0A9D2CCZ5</accession>
<dbReference type="AlphaFoldDB" id="A0A9D2CCZ5"/>
<evidence type="ECO:0000313" key="4">
    <source>
        <dbReference type="EMBL" id="HIY69513.1"/>
    </source>
</evidence>
<dbReference type="PRINTS" id="PR00080">
    <property type="entry name" value="SDRFAMILY"/>
</dbReference>
<organism evidence="4 5">
    <name type="scientific">Candidatus Alistipes intestinigallinarum</name>
    <dbReference type="NCBI Taxonomy" id="2838440"/>
    <lineage>
        <taxon>Bacteria</taxon>
        <taxon>Pseudomonadati</taxon>
        <taxon>Bacteroidota</taxon>
        <taxon>Bacteroidia</taxon>
        <taxon>Bacteroidales</taxon>
        <taxon>Rikenellaceae</taxon>
        <taxon>Alistipes</taxon>
    </lineage>
</organism>
<dbReference type="Proteomes" id="UP000886844">
    <property type="component" value="Unassembled WGS sequence"/>
</dbReference>